<accession>A0AAN6E3V9</accession>
<comment type="caution">
    <text evidence="2">The sequence shown here is derived from an EMBL/GenBank/DDBJ whole genome shotgun (WGS) entry which is preliminary data.</text>
</comment>
<name>A0AAN6E3V9_9EURO</name>
<evidence type="ECO:0000313" key="2">
    <source>
        <dbReference type="EMBL" id="KAI1617640.1"/>
    </source>
</evidence>
<protein>
    <submittedName>
        <fullName evidence="2">Uncharacterized protein</fullName>
    </submittedName>
</protein>
<keyword evidence="1" id="KW-0812">Transmembrane</keyword>
<evidence type="ECO:0000256" key="1">
    <source>
        <dbReference type="SAM" id="Phobius"/>
    </source>
</evidence>
<evidence type="ECO:0000313" key="3">
    <source>
        <dbReference type="Proteomes" id="UP001203852"/>
    </source>
</evidence>
<feature type="transmembrane region" description="Helical" evidence="1">
    <location>
        <begin position="6"/>
        <end position="25"/>
    </location>
</feature>
<dbReference type="Proteomes" id="UP001203852">
    <property type="component" value="Unassembled WGS sequence"/>
</dbReference>
<organism evidence="2 3">
    <name type="scientific">Exophiala viscosa</name>
    <dbReference type="NCBI Taxonomy" id="2486360"/>
    <lineage>
        <taxon>Eukaryota</taxon>
        <taxon>Fungi</taxon>
        <taxon>Dikarya</taxon>
        <taxon>Ascomycota</taxon>
        <taxon>Pezizomycotina</taxon>
        <taxon>Eurotiomycetes</taxon>
        <taxon>Chaetothyriomycetidae</taxon>
        <taxon>Chaetothyriales</taxon>
        <taxon>Herpotrichiellaceae</taxon>
        <taxon>Exophiala</taxon>
    </lineage>
</organism>
<reference evidence="2" key="1">
    <citation type="journal article" date="2022" name="bioRxiv">
        <title>Deciphering the potential niche of two novel black yeast fungi from a biological soil crust based on their genomes, phenotypes, and melanin regulation.</title>
        <authorList>
            <consortium name="DOE Joint Genome Institute"/>
            <person name="Carr E.C."/>
            <person name="Barton Q."/>
            <person name="Grambo S."/>
            <person name="Sullivan M."/>
            <person name="Renfro C.M."/>
            <person name="Kuo A."/>
            <person name="Pangilinan J."/>
            <person name="Lipzen A."/>
            <person name="Keymanesh K."/>
            <person name="Savage E."/>
            <person name="Barry K."/>
            <person name="Grigoriev I.V."/>
            <person name="Riekhof W.R."/>
            <person name="Harris S.S."/>
        </authorList>
    </citation>
    <scope>NUCLEOTIDE SEQUENCE</scope>
    <source>
        <strain evidence="2">JF 03-4F</strain>
    </source>
</reference>
<proteinExistence type="predicted"/>
<dbReference type="EMBL" id="MU404350">
    <property type="protein sequence ID" value="KAI1617640.1"/>
    <property type="molecule type" value="Genomic_DNA"/>
</dbReference>
<keyword evidence="1" id="KW-0472">Membrane</keyword>
<keyword evidence="3" id="KW-1185">Reference proteome</keyword>
<keyword evidence="1" id="KW-1133">Transmembrane helix</keyword>
<dbReference type="AlphaFoldDB" id="A0AAN6E3V9"/>
<gene>
    <name evidence="2" type="ORF">EDD36DRAFT_424701</name>
</gene>
<sequence length="127" mass="14338">MSSCGLNLFTLTSMPYGLYLVMLALSPSPPQTCHVEVSLAECVWPWPTCSFAARSIRASFHHIIFSRYPLGHPLEILRLLPRLLGTLYALTTQAFVLILQTPCKALFCFLIFLHEPCGLFAKRRRPT</sequence>